<name>A0AC35FRG7_9BILA</name>
<accession>A0AC35FRG7</accession>
<dbReference type="Proteomes" id="UP000887580">
    <property type="component" value="Unplaced"/>
</dbReference>
<proteinExistence type="predicted"/>
<organism evidence="1 2">
    <name type="scientific">Panagrolaimus sp. PS1159</name>
    <dbReference type="NCBI Taxonomy" id="55785"/>
    <lineage>
        <taxon>Eukaryota</taxon>
        <taxon>Metazoa</taxon>
        <taxon>Ecdysozoa</taxon>
        <taxon>Nematoda</taxon>
        <taxon>Chromadorea</taxon>
        <taxon>Rhabditida</taxon>
        <taxon>Tylenchina</taxon>
        <taxon>Panagrolaimomorpha</taxon>
        <taxon>Panagrolaimoidea</taxon>
        <taxon>Panagrolaimidae</taxon>
        <taxon>Panagrolaimus</taxon>
    </lineage>
</organism>
<evidence type="ECO:0000313" key="2">
    <source>
        <dbReference type="WBParaSite" id="PS1159_v2.g19637.t1"/>
    </source>
</evidence>
<reference evidence="2" key="1">
    <citation type="submission" date="2022-11" db="UniProtKB">
        <authorList>
            <consortium name="WormBaseParasite"/>
        </authorList>
    </citation>
    <scope>IDENTIFICATION</scope>
</reference>
<dbReference type="WBParaSite" id="PS1159_v2.g19637.t1">
    <property type="protein sequence ID" value="PS1159_v2.g19637.t1"/>
    <property type="gene ID" value="PS1159_v2.g19637"/>
</dbReference>
<protein>
    <submittedName>
        <fullName evidence="2">G-protein coupled receptors family 1 profile domain-containing protein</fullName>
    </submittedName>
</protein>
<evidence type="ECO:0000313" key="1">
    <source>
        <dbReference type="Proteomes" id="UP000887580"/>
    </source>
</evidence>
<sequence>MVVSWDRSRAIVNPLKKRQLSAKRTTIIIAGIWILATLISLPAAIPARIDKQYFFSIPKKQLNERTICHNDFKYKFIYDNFLFAIQYVSPLFVLTLMYGKIIYTFRSNNFFEDSNVTKASNHYKAKKKVIKMLGLVVAIFMICWAPYQMYHLFIERLLNDFIIASYTYMIFYWMAMSACVYNPIIYCYFNVRFRIGFRYAFRWLPFFNFQINEREYSQLFPDAARMITSSTALKSDISRNRLYSQRSTIVGSKSSTSIILTDFTQRDLTAPQKP</sequence>